<dbReference type="InterPro" id="IPR036291">
    <property type="entry name" value="NAD(P)-bd_dom_sf"/>
</dbReference>
<dbReference type="SUPFAM" id="SSF51735">
    <property type="entry name" value="NAD(P)-binding Rossmann-fold domains"/>
    <property type="match status" value="1"/>
</dbReference>
<feature type="domain" description="NAD(P)-binding" evidence="1">
    <location>
        <begin position="23"/>
        <end position="71"/>
    </location>
</feature>
<dbReference type="Gene3D" id="3.90.25.10">
    <property type="entry name" value="UDP-galactose 4-epimerase, domain 1"/>
    <property type="match status" value="1"/>
</dbReference>
<reference evidence="2" key="1">
    <citation type="journal article" date="2014" name="Front. Microbiol.">
        <title>High frequency of phylogenetically diverse reductive dehalogenase-homologous genes in deep subseafloor sedimentary metagenomes.</title>
        <authorList>
            <person name="Kawai M."/>
            <person name="Futagami T."/>
            <person name="Toyoda A."/>
            <person name="Takaki Y."/>
            <person name="Nishi S."/>
            <person name="Hori S."/>
            <person name="Arai W."/>
            <person name="Tsubouchi T."/>
            <person name="Morono Y."/>
            <person name="Uchiyama I."/>
            <person name="Ito T."/>
            <person name="Fujiyama A."/>
            <person name="Inagaki F."/>
            <person name="Takami H."/>
        </authorList>
    </citation>
    <scope>NUCLEOTIDE SEQUENCE</scope>
    <source>
        <strain evidence="2">Expedition CK06-06</strain>
    </source>
</reference>
<evidence type="ECO:0000313" key="2">
    <source>
        <dbReference type="EMBL" id="GAG41165.1"/>
    </source>
</evidence>
<dbReference type="EMBL" id="BARS01044970">
    <property type="protein sequence ID" value="GAG41165.1"/>
    <property type="molecule type" value="Genomic_DNA"/>
</dbReference>
<sequence>INIGTATDISIRDLVNLIGKLTKVDLKIKVDSKRIRPEKSEVQRLVCDYSKAHNLTGWKPRYRLEEGLEKTIDWFRKNLNIYKEGIYNV</sequence>
<proteinExistence type="predicted"/>
<dbReference type="Pfam" id="PF16363">
    <property type="entry name" value="GDP_Man_Dehyd"/>
    <property type="match status" value="1"/>
</dbReference>
<name>X0XDI8_9ZZZZ</name>
<accession>X0XDI8</accession>
<comment type="caution">
    <text evidence="2">The sequence shown here is derived from an EMBL/GenBank/DDBJ whole genome shotgun (WGS) entry which is preliminary data.</text>
</comment>
<feature type="non-terminal residue" evidence="2">
    <location>
        <position position="1"/>
    </location>
</feature>
<dbReference type="InterPro" id="IPR016040">
    <property type="entry name" value="NAD(P)-bd_dom"/>
</dbReference>
<dbReference type="PANTHER" id="PTHR43000">
    <property type="entry name" value="DTDP-D-GLUCOSE 4,6-DEHYDRATASE-RELATED"/>
    <property type="match status" value="1"/>
</dbReference>
<protein>
    <recommendedName>
        <fullName evidence="1">NAD(P)-binding domain-containing protein</fullName>
    </recommendedName>
</protein>
<gene>
    <name evidence="2" type="ORF">S01H1_67872</name>
</gene>
<organism evidence="2">
    <name type="scientific">marine sediment metagenome</name>
    <dbReference type="NCBI Taxonomy" id="412755"/>
    <lineage>
        <taxon>unclassified sequences</taxon>
        <taxon>metagenomes</taxon>
        <taxon>ecological metagenomes</taxon>
    </lineage>
</organism>
<evidence type="ECO:0000259" key="1">
    <source>
        <dbReference type="Pfam" id="PF16363"/>
    </source>
</evidence>
<dbReference type="AlphaFoldDB" id="X0XDI8"/>